<accession>A0A6M7TNZ0</accession>
<evidence type="ECO:0000313" key="1">
    <source>
        <dbReference type="EMBL" id="RJT37927.1"/>
    </source>
</evidence>
<comment type="caution">
    <text evidence="1">The sequence shown here is derived from an EMBL/GenBank/DDBJ whole genome shotgun (WGS) entry which is preliminary data.</text>
</comment>
<reference evidence="1 2" key="1">
    <citation type="submission" date="2018-09" db="EMBL/GenBank/DDBJ databases">
        <title>Mesorhizobium carmichaelinearum sp. nov. isolated from Carmichaelinea spp. root nodules in New Zealand.</title>
        <authorList>
            <person name="De Meyer S.E."/>
        </authorList>
    </citation>
    <scope>NUCLEOTIDE SEQUENCE [LARGE SCALE GENOMIC DNA]</scope>
    <source>
        <strain evidence="1 2">LMG 28313</strain>
    </source>
</reference>
<dbReference type="GO" id="GO:0006355">
    <property type="term" value="P:regulation of DNA-templated transcription"/>
    <property type="evidence" value="ECO:0007669"/>
    <property type="project" value="InterPro"/>
</dbReference>
<dbReference type="SUPFAM" id="SSF46894">
    <property type="entry name" value="C-terminal effector domain of the bipartite response regulators"/>
    <property type="match status" value="1"/>
</dbReference>
<proteinExistence type="predicted"/>
<gene>
    <name evidence="1" type="ORF">D3242_01375</name>
</gene>
<dbReference type="EMBL" id="QZXA01000001">
    <property type="protein sequence ID" value="RJT37927.1"/>
    <property type="molecule type" value="Genomic_DNA"/>
</dbReference>
<dbReference type="InterPro" id="IPR036388">
    <property type="entry name" value="WH-like_DNA-bd_sf"/>
</dbReference>
<keyword evidence="2" id="KW-1185">Reference proteome</keyword>
<dbReference type="InterPro" id="IPR016032">
    <property type="entry name" value="Sig_transdc_resp-reg_C-effctor"/>
</dbReference>
<dbReference type="Gene3D" id="1.10.10.10">
    <property type="entry name" value="Winged helix-like DNA-binding domain superfamily/Winged helix DNA-binding domain"/>
    <property type="match status" value="1"/>
</dbReference>
<dbReference type="AlphaFoldDB" id="A0A6M7TNZ0"/>
<dbReference type="RefSeq" id="WP_081296028.1">
    <property type="nucleotide sequence ID" value="NZ_CP033507.1"/>
</dbReference>
<dbReference type="GO" id="GO:0003677">
    <property type="term" value="F:DNA binding"/>
    <property type="evidence" value="ECO:0007669"/>
    <property type="project" value="InterPro"/>
</dbReference>
<name>A0A6M7TNZ0_9HYPH</name>
<protein>
    <submittedName>
        <fullName evidence="1">Helix-turn-helix domain-containing protein</fullName>
    </submittedName>
</protein>
<organism evidence="1 2">
    <name type="scientific">Mesorhizobium jarvisii</name>
    <dbReference type="NCBI Taxonomy" id="1777867"/>
    <lineage>
        <taxon>Bacteria</taxon>
        <taxon>Pseudomonadati</taxon>
        <taxon>Pseudomonadota</taxon>
        <taxon>Alphaproteobacteria</taxon>
        <taxon>Hyphomicrobiales</taxon>
        <taxon>Phyllobacteriaceae</taxon>
        <taxon>Mesorhizobium</taxon>
    </lineage>
</organism>
<dbReference type="Proteomes" id="UP000275530">
    <property type="component" value="Unassembled WGS sequence"/>
</dbReference>
<sequence length="100" mass="10813">MVNTGSPPRAPIEGLSSASLGPIERRIVEILVRAYPRSITRDRLADILYSNEAGGGPDNPGVTISVIMIRLRKKLPRLGWTIPKARSGPGTEGYHLEALP</sequence>
<evidence type="ECO:0000313" key="2">
    <source>
        <dbReference type="Proteomes" id="UP000275530"/>
    </source>
</evidence>